<dbReference type="CDD" id="cd08427">
    <property type="entry name" value="PBP2_LTTR_like_2"/>
    <property type="match status" value="1"/>
</dbReference>
<evidence type="ECO:0000256" key="3">
    <source>
        <dbReference type="ARBA" id="ARBA00023125"/>
    </source>
</evidence>
<organism evidence="6 7">
    <name type="scientific">Candidimonas nitroreducens</name>
    <dbReference type="NCBI Taxonomy" id="683354"/>
    <lineage>
        <taxon>Bacteria</taxon>
        <taxon>Pseudomonadati</taxon>
        <taxon>Pseudomonadota</taxon>
        <taxon>Betaproteobacteria</taxon>
        <taxon>Burkholderiales</taxon>
        <taxon>Alcaligenaceae</taxon>
        <taxon>Candidimonas</taxon>
    </lineage>
</organism>
<sequence length="308" mass="34097">MNTKFLNTLLLIHKHGSMAEAGRRLNLTHGAVAQQIRALEGELNVALVTRAGHTVHLTEAGMRILDKARDIQSSIDELTSLAKSDEVRGELRLGAGNTSLHSVVPYVLARLVRKHPQVNVMINPGYSADFYPAVESKELDAAIATQAPYALPKSLNWQLLREEPFVLLAAQRHAARAPLDLLRRQPFIRYERNSWTGQMIGRYLKGLGLQPRERFELNSLESIALMVHLDLGVAIVPLAANLMGPQLRIVALPLGDYGEPRRFGLIWSRSSPKTGLIQAFLEAARLEYRAHAAALVERGRGRAGRPQA</sequence>
<dbReference type="Proteomes" id="UP000214603">
    <property type="component" value="Unassembled WGS sequence"/>
</dbReference>
<name>A0A225LZ24_9BURK</name>
<evidence type="ECO:0000259" key="5">
    <source>
        <dbReference type="PROSITE" id="PS50931"/>
    </source>
</evidence>
<evidence type="ECO:0000313" key="7">
    <source>
        <dbReference type="Proteomes" id="UP000214603"/>
    </source>
</evidence>
<dbReference type="SUPFAM" id="SSF46785">
    <property type="entry name" value="Winged helix' DNA-binding domain"/>
    <property type="match status" value="1"/>
</dbReference>
<evidence type="ECO:0000313" key="6">
    <source>
        <dbReference type="EMBL" id="OWT53762.1"/>
    </source>
</evidence>
<dbReference type="Pfam" id="PF00126">
    <property type="entry name" value="HTH_1"/>
    <property type="match status" value="1"/>
</dbReference>
<dbReference type="Pfam" id="PF03466">
    <property type="entry name" value="LysR_substrate"/>
    <property type="match status" value="1"/>
</dbReference>
<dbReference type="Gene3D" id="1.10.10.10">
    <property type="entry name" value="Winged helix-like DNA-binding domain superfamily/Winged helix DNA-binding domain"/>
    <property type="match status" value="1"/>
</dbReference>
<feature type="domain" description="HTH lysR-type" evidence="5">
    <location>
        <begin position="1"/>
        <end position="58"/>
    </location>
</feature>
<gene>
    <name evidence="6" type="ORF">CEY11_23895</name>
</gene>
<dbReference type="RefSeq" id="WP_088605942.1">
    <property type="nucleotide sequence ID" value="NZ_NJIH01000019.1"/>
</dbReference>
<accession>A0A225LZ24</accession>
<dbReference type="GO" id="GO:0000976">
    <property type="term" value="F:transcription cis-regulatory region binding"/>
    <property type="evidence" value="ECO:0007669"/>
    <property type="project" value="TreeGrafter"/>
</dbReference>
<dbReference type="PANTHER" id="PTHR30126">
    <property type="entry name" value="HTH-TYPE TRANSCRIPTIONAL REGULATOR"/>
    <property type="match status" value="1"/>
</dbReference>
<evidence type="ECO:0000256" key="1">
    <source>
        <dbReference type="ARBA" id="ARBA00009437"/>
    </source>
</evidence>
<dbReference type="PANTHER" id="PTHR30126:SF94">
    <property type="entry name" value="LYSR FAMILY TRANSCRIPTIONAL REGULATOR"/>
    <property type="match status" value="1"/>
</dbReference>
<keyword evidence="3" id="KW-0238">DNA-binding</keyword>
<keyword evidence="4" id="KW-0804">Transcription</keyword>
<protein>
    <submittedName>
        <fullName evidence="6">LysR family transcriptional regulator</fullName>
    </submittedName>
</protein>
<dbReference type="InterPro" id="IPR000847">
    <property type="entry name" value="LysR_HTH_N"/>
</dbReference>
<dbReference type="InterPro" id="IPR036390">
    <property type="entry name" value="WH_DNA-bd_sf"/>
</dbReference>
<evidence type="ECO:0000256" key="4">
    <source>
        <dbReference type="ARBA" id="ARBA00023163"/>
    </source>
</evidence>
<dbReference type="OrthoDB" id="9803735at2"/>
<dbReference type="InterPro" id="IPR005119">
    <property type="entry name" value="LysR_subst-bd"/>
</dbReference>
<keyword evidence="7" id="KW-1185">Reference proteome</keyword>
<dbReference type="GO" id="GO:0003700">
    <property type="term" value="F:DNA-binding transcription factor activity"/>
    <property type="evidence" value="ECO:0007669"/>
    <property type="project" value="InterPro"/>
</dbReference>
<evidence type="ECO:0000256" key="2">
    <source>
        <dbReference type="ARBA" id="ARBA00023015"/>
    </source>
</evidence>
<comment type="caution">
    <text evidence="6">The sequence shown here is derived from an EMBL/GenBank/DDBJ whole genome shotgun (WGS) entry which is preliminary data.</text>
</comment>
<keyword evidence="2" id="KW-0805">Transcription regulation</keyword>
<dbReference type="AlphaFoldDB" id="A0A225LZ24"/>
<dbReference type="InterPro" id="IPR036388">
    <property type="entry name" value="WH-like_DNA-bd_sf"/>
</dbReference>
<dbReference type="SUPFAM" id="SSF53850">
    <property type="entry name" value="Periplasmic binding protein-like II"/>
    <property type="match status" value="1"/>
</dbReference>
<dbReference type="EMBL" id="NJIH01000019">
    <property type="protein sequence ID" value="OWT53762.1"/>
    <property type="molecule type" value="Genomic_DNA"/>
</dbReference>
<proteinExistence type="inferred from homology"/>
<dbReference type="Gene3D" id="3.40.190.10">
    <property type="entry name" value="Periplasmic binding protein-like II"/>
    <property type="match status" value="2"/>
</dbReference>
<reference evidence="7" key="1">
    <citation type="submission" date="2017-06" db="EMBL/GenBank/DDBJ databases">
        <title>Herbaspirillum phytohormonus sp. nov., isolated from the root nodule of Robinia pseudoacacia in lead-zinc mine.</title>
        <authorList>
            <person name="Fan M."/>
            <person name="Lin Y."/>
        </authorList>
    </citation>
    <scope>NUCLEOTIDE SEQUENCE [LARGE SCALE GENOMIC DNA]</scope>
    <source>
        <strain evidence="7">SC-089</strain>
    </source>
</reference>
<comment type="similarity">
    <text evidence="1">Belongs to the LysR transcriptional regulatory family.</text>
</comment>
<dbReference type="PROSITE" id="PS50931">
    <property type="entry name" value="HTH_LYSR"/>
    <property type="match status" value="1"/>
</dbReference>